<reference evidence="1 2" key="1">
    <citation type="submission" date="2014-03" db="EMBL/GenBank/DDBJ databases">
        <title>Bradyrhizobium valentinum sp. nov., isolated from effective nodules of Lupinus mariae-josephae, a lupine endemic of basic-lime soils in Eastern Spain.</title>
        <authorList>
            <person name="Duran D."/>
            <person name="Rey L."/>
            <person name="Navarro A."/>
            <person name="Busquets A."/>
            <person name="Imperial J."/>
            <person name="Ruiz-Argueso T."/>
        </authorList>
    </citation>
    <scope>NUCLEOTIDE SEQUENCE [LARGE SCALE GENOMIC DNA]</scope>
    <source>
        <strain evidence="1 2">PAC68</strain>
    </source>
</reference>
<protein>
    <submittedName>
        <fullName evidence="1">Uncharacterized protein</fullName>
    </submittedName>
</protein>
<dbReference type="EMBL" id="LLXZ01000063">
    <property type="protein sequence ID" value="KRR10058.1"/>
    <property type="molecule type" value="Genomic_DNA"/>
</dbReference>
<gene>
    <name evidence="1" type="ORF">CQ12_41100</name>
</gene>
<name>A0A0R3LQD0_9BRAD</name>
<proteinExistence type="predicted"/>
<dbReference type="Proteomes" id="UP000050863">
    <property type="component" value="Unassembled WGS sequence"/>
</dbReference>
<sequence>MMPIVWAISSLVLPDAAIVSILALAGRQFERRDVLYALELERSIERKERRDMQRGQVILRQIEFAAVDPGWVKTVIAVLVVS</sequence>
<evidence type="ECO:0000313" key="1">
    <source>
        <dbReference type="EMBL" id="KRR10058.1"/>
    </source>
</evidence>
<keyword evidence="2" id="KW-1185">Reference proteome</keyword>
<comment type="caution">
    <text evidence="1">The sequence shown here is derived from an EMBL/GenBank/DDBJ whole genome shotgun (WGS) entry which is preliminary data.</text>
</comment>
<organism evidence="1 2">
    <name type="scientific">Bradyrhizobium jicamae</name>
    <dbReference type="NCBI Taxonomy" id="280332"/>
    <lineage>
        <taxon>Bacteria</taxon>
        <taxon>Pseudomonadati</taxon>
        <taxon>Pseudomonadota</taxon>
        <taxon>Alphaproteobacteria</taxon>
        <taxon>Hyphomicrobiales</taxon>
        <taxon>Nitrobacteraceae</taxon>
        <taxon>Bradyrhizobium</taxon>
    </lineage>
</organism>
<evidence type="ECO:0000313" key="2">
    <source>
        <dbReference type="Proteomes" id="UP000050863"/>
    </source>
</evidence>
<dbReference type="AlphaFoldDB" id="A0A0R3LQD0"/>
<accession>A0A0R3LQD0</accession>